<feature type="chain" id="PRO_5036529198" evidence="2">
    <location>
        <begin position="30"/>
        <end position="431"/>
    </location>
</feature>
<dbReference type="STRING" id="1608996.TU84_22175"/>
<dbReference type="Gene3D" id="2.40.160.180">
    <property type="entry name" value="Carbohydrate-selective porin OprB"/>
    <property type="match status" value="1"/>
</dbReference>
<dbReference type="GO" id="GO:0015288">
    <property type="term" value="F:porin activity"/>
    <property type="evidence" value="ECO:0007669"/>
    <property type="project" value="InterPro"/>
</dbReference>
<keyword evidence="2" id="KW-0732">Signal</keyword>
<dbReference type="GO" id="GO:0016020">
    <property type="term" value="C:membrane"/>
    <property type="evidence" value="ECO:0007669"/>
    <property type="project" value="InterPro"/>
</dbReference>
<dbReference type="InterPro" id="IPR007049">
    <property type="entry name" value="Carb-sel_porin_OprB"/>
</dbReference>
<protein>
    <submittedName>
        <fullName evidence="3">Carbohydrate porin</fullName>
    </submittedName>
</protein>
<comment type="similarity">
    <text evidence="1 2">Belongs to the OprB family.</text>
</comment>
<dbReference type="PANTHER" id="PTHR37944">
    <property type="entry name" value="PORIN B"/>
    <property type="match status" value="1"/>
</dbReference>
<evidence type="ECO:0000313" key="3">
    <source>
        <dbReference type="EMBL" id="MQU08019.1"/>
    </source>
</evidence>
<dbReference type="AlphaFoldDB" id="A0A0J6KWQ9"/>
<organism evidence="3 4">
    <name type="scientific">Pseudomonas helleri</name>
    <dbReference type="NCBI Taxonomy" id="1608996"/>
    <lineage>
        <taxon>Bacteria</taxon>
        <taxon>Pseudomonadati</taxon>
        <taxon>Pseudomonadota</taxon>
        <taxon>Gammaproteobacteria</taxon>
        <taxon>Pseudomonadales</taxon>
        <taxon>Pseudomonadaceae</taxon>
        <taxon>Pseudomonas</taxon>
    </lineage>
</organism>
<dbReference type="InterPro" id="IPR052932">
    <property type="entry name" value="OprB_Porin"/>
</dbReference>
<dbReference type="Pfam" id="PF04966">
    <property type="entry name" value="OprB"/>
    <property type="match status" value="1"/>
</dbReference>
<reference evidence="3 4" key="1">
    <citation type="submission" date="2019-10" db="EMBL/GenBank/DDBJ databases">
        <title>Evaluation of single-gene subtyping targets for Pseudomonas.</title>
        <authorList>
            <person name="Reichler S.J."/>
            <person name="Orsi R.H."/>
            <person name="Wiedmann M."/>
            <person name="Martin N.H."/>
            <person name="Murphy S.I."/>
        </authorList>
    </citation>
    <scope>NUCLEOTIDE SEQUENCE [LARGE SCALE GENOMIC DNA]</scope>
    <source>
        <strain evidence="3 4">FSL R10-1637</strain>
    </source>
</reference>
<dbReference type="InterPro" id="IPR038673">
    <property type="entry name" value="OprB_sf"/>
</dbReference>
<dbReference type="RefSeq" id="WP_048372962.1">
    <property type="nucleotide sequence ID" value="NZ_JYLD01000017.1"/>
</dbReference>
<dbReference type="Proteomes" id="UP000478064">
    <property type="component" value="Unassembled WGS sequence"/>
</dbReference>
<accession>A0A0J6KWQ9</accession>
<evidence type="ECO:0000256" key="1">
    <source>
        <dbReference type="ARBA" id="ARBA00008769"/>
    </source>
</evidence>
<dbReference type="GO" id="GO:0008643">
    <property type="term" value="P:carbohydrate transport"/>
    <property type="evidence" value="ECO:0007669"/>
    <property type="project" value="InterPro"/>
</dbReference>
<dbReference type="PANTHER" id="PTHR37944:SF1">
    <property type="entry name" value="PORIN B"/>
    <property type="match status" value="1"/>
</dbReference>
<proteinExistence type="inferred from homology"/>
<evidence type="ECO:0000313" key="4">
    <source>
        <dbReference type="Proteomes" id="UP000478064"/>
    </source>
</evidence>
<name>A0A0J6KWQ9_9PSED</name>
<comment type="caution">
    <text evidence="3">The sequence shown here is derived from an EMBL/GenBank/DDBJ whole genome shotgun (WGS) entry which is preliminary data.</text>
</comment>
<evidence type="ECO:0000256" key="2">
    <source>
        <dbReference type="RuleBase" id="RU363072"/>
    </source>
</evidence>
<feature type="signal peptide" evidence="2">
    <location>
        <begin position="1"/>
        <end position="29"/>
    </location>
</feature>
<dbReference type="OrthoDB" id="545475at2"/>
<dbReference type="EMBL" id="WIVU01000051">
    <property type="protein sequence ID" value="MQU08019.1"/>
    <property type="molecule type" value="Genomic_DNA"/>
</dbReference>
<gene>
    <name evidence="3" type="ORF">GHO27_20285</name>
</gene>
<sequence>MFFSSRALLTSGLCSGLSLLALAPACALADTSDDLMNRSTLTGDWGGERQKLIDKGIKLTGDYNSETFTNLHGGIKHGTRYSQQVRIGAQFDLSKLLDTPDAGLVQITVNDRRGHSASEDLVGNRLPVQENYGGQYTRLSEFSYQRTLFSPALTTKLGFLAMGNDFGGMPLLTSFVNAGFCAHPLTMSNGSGWSNYPTPHWGAELRYTVSPALTLQTAVFQVNPEYNSRSSEAFTMTTRGTTGAILPLEAIYNHNAWLSGQYKAGWYYDTSNTTKIGSTQKANNRTGAYVLVDQAIWRDEQDPESVLRAFGQAATSNAATSAMRRWYAVGLVKQKPFASRPQDSIAFAYGRAVFNSRSRDVQEAAAANPEQANMIANLDSGEQLLELNYGAQVTPWLLLRPDVQYIIEPGAFYGKSRGNALVAGLQVKATF</sequence>